<keyword evidence="4" id="KW-0472">Membrane</keyword>
<evidence type="ECO:0000259" key="6">
    <source>
        <dbReference type="Pfam" id="PF07980"/>
    </source>
</evidence>
<evidence type="ECO:0000313" key="8">
    <source>
        <dbReference type="EMBL" id="KIA96874.1"/>
    </source>
</evidence>
<protein>
    <recommendedName>
        <fullName evidence="10">Carbohydrate-binding protein SusD</fullName>
    </recommendedName>
</protein>
<evidence type="ECO:0000256" key="2">
    <source>
        <dbReference type="ARBA" id="ARBA00006275"/>
    </source>
</evidence>
<proteinExistence type="inferred from homology"/>
<dbReference type="InterPro" id="IPR012944">
    <property type="entry name" value="SusD_RagB_dom"/>
</dbReference>
<dbReference type="EMBL" id="JSYN01000001">
    <property type="protein sequence ID" value="KIA96874.1"/>
    <property type="molecule type" value="Genomic_DNA"/>
</dbReference>
<dbReference type="InterPro" id="IPR033985">
    <property type="entry name" value="SusD-like_N"/>
</dbReference>
<keyword evidence="9" id="KW-1185">Reference proteome</keyword>
<sequence length="567" mass="63128">MKNFKQHIFIALMGLQVVLTITACKKVETEPRDWIQADLVWDTQDKNGTVAGFFLNSVYTFIPGGFNRIDGDFLDAASGDAIPSRTNTQVEYFTNGRISTLNNPDPYWGNSYNGIRAANIFLANINVVPVAALTKQYWRAEARYIRALLYFELVKRYGGVPLIGDKIFTLDDNLELPRNNFADCINYIVSECDAVKDSLRLETGANYTTSDWGRIPKGAAIALKCRAYLYAASPLYNGGGVENSATLKALTGYPTADASRWQKVVDAAVELNALGYYQLQGTFNNIFLTNKNTEVILSKQGATNTSIETTNAPSGYGAPALSNGRTSPTADLVNAFTMRNGLPITDPASGYNATAPYTGRDLRLDYTIFYNGVNWLNRPVQTYEGGLDKPGGTTVQTRTGYYLRKFMGNFATNSTYTNQSHNFIIFRYGEIILNYAEALNELGRTEDAVAQIKLLRTRAGITAGTNSRYGIPVGINQADMRTLIMNERRVELAFEEHRFWDIRRWKIAPAVLNGQLNGTRIIKNADNTLSYTNIPVVTSTFTNKLYHMPVPYSETTKNSQLLQNEGW</sequence>
<dbReference type="OrthoDB" id="5694214at2"/>
<evidence type="ECO:0000313" key="9">
    <source>
        <dbReference type="Proteomes" id="UP000031246"/>
    </source>
</evidence>
<keyword evidence="3" id="KW-0732">Signal</keyword>
<reference evidence="8 9" key="1">
    <citation type="submission" date="2014-10" db="EMBL/GenBank/DDBJ databases">
        <title>Pedobacter Kyungheensis.</title>
        <authorList>
            <person name="Anderson B.M."/>
            <person name="Newman J.D."/>
        </authorList>
    </citation>
    <scope>NUCLEOTIDE SEQUENCE [LARGE SCALE GENOMIC DNA]</scope>
    <source>
        <strain evidence="8 9">KACC 16221</strain>
    </source>
</reference>
<evidence type="ECO:0000256" key="3">
    <source>
        <dbReference type="ARBA" id="ARBA00022729"/>
    </source>
</evidence>
<feature type="domain" description="SusD-like N-terminal" evidence="7">
    <location>
        <begin position="102"/>
        <end position="229"/>
    </location>
</feature>
<dbReference type="RefSeq" id="WP_039470484.1">
    <property type="nucleotide sequence ID" value="NZ_JSYN01000001.1"/>
</dbReference>
<evidence type="ECO:0000256" key="5">
    <source>
        <dbReference type="ARBA" id="ARBA00023237"/>
    </source>
</evidence>
<evidence type="ECO:0000259" key="7">
    <source>
        <dbReference type="Pfam" id="PF14322"/>
    </source>
</evidence>
<dbReference type="Proteomes" id="UP000031246">
    <property type="component" value="Unassembled WGS sequence"/>
</dbReference>
<dbReference type="CDD" id="cd08977">
    <property type="entry name" value="SusD"/>
    <property type="match status" value="1"/>
</dbReference>
<keyword evidence="5" id="KW-0998">Cell outer membrane</keyword>
<evidence type="ECO:0000256" key="1">
    <source>
        <dbReference type="ARBA" id="ARBA00004442"/>
    </source>
</evidence>
<gene>
    <name evidence="8" type="ORF">OC25_00165</name>
</gene>
<organism evidence="8 9">
    <name type="scientific">Pedobacter kyungheensis</name>
    <dbReference type="NCBI Taxonomy" id="1069985"/>
    <lineage>
        <taxon>Bacteria</taxon>
        <taxon>Pseudomonadati</taxon>
        <taxon>Bacteroidota</taxon>
        <taxon>Sphingobacteriia</taxon>
        <taxon>Sphingobacteriales</taxon>
        <taxon>Sphingobacteriaceae</taxon>
        <taxon>Pedobacter</taxon>
    </lineage>
</organism>
<comment type="subcellular location">
    <subcellularLocation>
        <location evidence="1">Cell outer membrane</location>
    </subcellularLocation>
</comment>
<name>A0A0C1G9T6_9SPHI</name>
<comment type="caution">
    <text evidence="8">The sequence shown here is derived from an EMBL/GenBank/DDBJ whole genome shotgun (WGS) entry which is preliminary data.</text>
</comment>
<dbReference type="Pfam" id="PF07980">
    <property type="entry name" value="SusD_RagB"/>
    <property type="match status" value="1"/>
</dbReference>
<evidence type="ECO:0000256" key="4">
    <source>
        <dbReference type="ARBA" id="ARBA00023136"/>
    </source>
</evidence>
<dbReference type="AlphaFoldDB" id="A0A0C1G9T6"/>
<feature type="domain" description="RagB/SusD" evidence="6">
    <location>
        <begin position="294"/>
        <end position="567"/>
    </location>
</feature>
<accession>A0A0C1G9T6</accession>
<dbReference type="SUPFAM" id="SSF48452">
    <property type="entry name" value="TPR-like"/>
    <property type="match status" value="1"/>
</dbReference>
<dbReference type="InterPro" id="IPR011990">
    <property type="entry name" value="TPR-like_helical_dom_sf"/>
</dbReference>
<dbReference type="Gene3D" id="1.25.40.390">
    <property type="match status" value="1"/>
</dbReference>
<dbReference type="Pfam" id="PF14322">
    <property type="entry name" value="SusD-like_3"/>
    <property type="match status" value="1"/>
</dbReference>
<dbReference type="GO" id="GO:0009279">
    <property type="term" value="C:cell outer membrane"/>
    <property type="evidence" value="ECO:0007669"/>
    <property type="project" value="UniProtKB-SubCell"/>
</dbReference>
<evidence type="ECO:0008006" key="10">
    <source>
        <dbReference type="Google" id="ProtNLM"/>
    </source>
</evidence>
<comment type="similarity">
    <text evidence="2">Belongs to the SusD family.</text>
</comment>
<dbReference type="PROSITE" id="PS51257">
    <property type="entry name" value="PROKAR_LIPOPROTEIN"/>
    <property type="match status" value="1"/>
</dbReference>